<sequence length="383" mass="45329">MPIDQKDLQAAYIDFRYGLTLKWILDFDLKNLQYYEINRDVKPFYTTRNAIIKKDINDYLFKCYETFIKENFTPDFPFQLENSFENLKETVINNITNKIDEESDDKTILSEREYIEDQLIWLMDESISRIEEQFCKIYNNESYEAKGKEALEVAKEAIKRKINRIYSEYYAGFDSVEFAAATEKFLMAKQQKYNHVESIAEVLQKVAAQNLLAFKYASVEEYGIMRKSIKALEQKELDELDQEIKKMNEKIENSILINKNDKWTKELTSDEIDLVKKGKYEAELRVIKNKLTADIKRFYRAAERKLKQFENKKHSIFSVENLFSSFYENKTFLKLYSNSFSAMNNKNRERSLKNNAKKTDILKKIRGLVNKHSDENSGPSRGN</sequence>
<reference evidence="3" key="2">
    <citation type="submission" date="2015-06" db="EMBL/GenBank/DDBJ databases">
        <title>Complete genome sequence of Spiroplasma eriocheiris TDA-040725-5 (DSM 21848).</title>
        <authorList>
            <person name="Lo W.-S."/>
            <person name="Kuo C.-H."/>
        </authorList>
    </citation>
    <scope>NUCLEOTIDE SEQUENCE [LARGE SCALE GENOMIC DNA]</scope>
    <source>
        <strain evidence="3">TDA-040725-5</strain>
    </source>
</reference>
<gene>
    <name evidence="2" type="ORF">SERIO_v1c09930</name>
</gene>
<dbReference type="Proteomes" id="UP000035661">
    <property type="component" value="Chromosome"/>
</dbReference>
<feature type="coiled-coil region" evidence="1">
    <location>
        <begin position="230"/>
        <end position="257"/>
    </location>
</feature>
<proteinExistence type="predicted"/>
<keyword evidence="1" id="KW-0175">Coiled coil</keyword>
<reference evidence="2 3" key="1">
    <citation type="journal article" date="2015" name="Genome Biol. Evol.">
        <title>Found and Lost: The Fates of Horizontally Acquired Genes in Arthropod-Symbiotic Spiroplasma.</title>
        <authorList>
            <person name="Lo W.S."/>
            <person name="Gasparich G.E."/>
            <person name="Kuo C.H."/>
        </authorList>
    </citation>
    <scope>NUCLEOTIDE SEQUENCE [LARGE SCALE GENOMIC DNA]</scope>
    <source>
        <strain evidence="3">TDA-040725-5</strain>
    </source>
</reference>
<dbReference type="KEGG" id="seri:SERIO_v1c09930"/>
<dbReference type="PATRIC" id="fig|743698.3.peg.1002"/>
<dbReference type="RefSeq" id="WP_047791747.1">
    <property type="nucleotide sequence ID" value="NZ_CP011856.1"/>
</dbReference>
<evidence type="ECO:0000256" key="1">
    <source>
        <dbReference type="SAM" id="Coils"/>
    </source>
</evidence>
<dbReference type="STRING" id="315358.SERIO_v1c09930"/>
<accession>A0A0H3XKT2</accession>
<evidence type="ECO:0000313" key="3">
    <source>
        <dbReference type="Proteomes" id="UP000035661"/>
    </source>
</evidence>
<keyword evidence="3" id="KW-1185">Reference proteome</keyword>
<evidence type="ECO:0000313" key="2">
    <source>
        <dbReference type="EMBL" id="AKM54551.1"/>
    </source>
</evidence>
<protein>
    <submittedName>
        <fullName evidence="2">Uncharacterized protein</fullName>
    </submittedName>
</protein>
<organism evidence="2 3">
    <name type="scientific">Spiroplasma eriocheiris</name>
    <dbReference type="NCBI Taxonomy" id="315358"/>
    <lineage>
        <taxon>Bacteria</taxon>
        <taxon>Bacillati</taxon>
        <taxon>Mycoplasmatota</taxon>
        <taxon>Mollicutes</taxon>
        <taxon>Entomoplasmatales</taxon>
        <taxon>Spiroplasmataceae</taxon>
        <taxon>Spiroplasma</taxon>
    </lineage>
</organism>
<dbReference type="AlphaFoldDB" id="A0A0H3XKT2"/>
<dbReference type="EMBL" id="CP011856">
    <property type="protein sequence ID" value="AKM54551.1"/>
    <property type="molecule type" value="Genomic_DNA"/>
</dbReference>
<name>A0A0H3XKT2_9MOLU</name>